<comment type="caution">
    <text evidence="6">The sequence shown here is derived from an EMBL/GenBank/DDBJ whole genome shotgun (WGS) entry which is preliminary data.</text>
</comment>
<dbReference type="RefSeq" id="WP_378391205.1">
    <property type="nucleotide sequence ID" value="NZ_JBHLWM010000008.1"/>
</dbReference>
<dbReference type="SUPFAM" id="SSF102114">
    <property type="entry name" value="Radical SAM enzymes"/>
    <property type="match status" value="1"/>
</dbReference>
<keyword evidence="5" id="KW-0411">Iron-sulfur</keyword>
<evidence type="ECO:0000256" key="3">
    <source>
        <dbReference type="ARBA" id="ARBA00022723"/>
    </source>
</evidence>
<comment type="cofactor">
    <cofactor evidence="1">
        <name>[4Fe-4S] cluster</name>
        <dbReference type="ChEBI" id="CHEBI:49883"/>
    </cofactor>
</comment>
<proteinExistence type="predicted"/>
<gene>
    <name evidence="6" type="ORF">ACFFJ6_20315</name>
</gene>
<evidence type="ECO:0000256" key="2">
    <source>
        <dbReference type="ARBA" id="ARBA00022691"/>
    </source>
</evidence>
<dbReference type="SFLD" id="SFLDS00029">
    <property type="entry name" value="Radical_SAM"/>
    <property type="match status" value="1"/>
</dbReference>
<keyword evidence="3" id="KW-0479">Metal-binding</keyword>
<keyword evidence="7" id="KW-1185">Reference proteome</keyword>
<sequence>MNEMIGHKFKSYDHRPPKSVEKFRDESGYLVIPSLQIYAADHCTQRCQFCTTSSPHRRAHQGDVDGFIKYINRMYDQGVKFDTINILGGEPFLHKNLADFNRRLRAGMTYRARFLITSNGFWLGEMDEYPSGLEAGDGITFSRYSDVIHDLGGLDRYNSLVEKLKRTRPEEISTNDAFHFREWHFTEEPRFGYPLDCELADNVSLTDTGEVHRCCVAPASRFSPRVTKAFLDRVDELEYRIDREEQGIELRDWLKSPLPDACAYCTAHAETPYYPLRSLSVIGDQIPFTDGQNKDMLVSGFAPPEAPGVWTVGPEAVISFPKLPQGRTRSPNLTFLFAATPHLSPVVPEMNVTIEIPGTTWKDRWVMPPRHPQQFFGNTTLYTLFVPNEIAQSVSPLQLKFSIDRPHSPLEAGASPDSRPLGFFLQYVIVEI</sequence>
<evidence type="ECO:0000256" key="1">
    <source>
        <dbReference type="ARBA" id="ARBA00001966"/>
    </source>
</evidence>
<protein>
    <recommendedName>
        <fullName evidence="8">Radical SAM core domain-containing protein</fullName>
    </recommendedName>
</protein>
<dbReference type="InterPro" id="IPR007197">
    <property type="entry name" value="rSAM"/>
</dbReference>
<keyword evidence="2" id="KW-0949">S-adenosyl-L-methionine</keyword>
<evidence type="ECO:0000313" key="7">
    <source>
        <dbReference type="Proteomes" id="UP001589775"/>
    </source>
</evidence>
<keyword evidence="4" id="KW-0408">Iron</keyword>
<accession>A0ABV6EXB4</accession>
<dbReference type="InterPro" id="IPR058240">
    <property type="entry name" value="rSAM_sf"/>
</dbReference>
<dbReference type="CDD" id="cd01335">
    <property type="entry name" value="Radical_SAM"/>
    <property type="match status" value="1"/>
</dbReference>
<reference evidence="6 7" key="1">
    <citation type="submission" date="2024-09" db="EMBL/GenBank/DDBJ databases">
        <authorList>
            <person name="Sun Q."/>
            <person name="Mori K."/>
        </authorList>
    </citation>
    <scope>NUCLEOTIDE SEQUENCE [LARGE SCALE GENOMIC DNA]</scope>
    <source>
        <strain evidence="6 7">KCTC 23279</strain>
    </source>
</reference>
<organism evidence="6 7">
    <name type="scientific">Rhodopseudomonas telluris</name>
    <dbReference type="NCBI Taxonomy" id="644215"/>
    <lineage>
        <taxon>Bacteria</taxon>
        <taxon>Pseudomonadati</taxon>
        <taxon>Pseudomonadota</taxon>
        <taxon>Alphaproteobacteria</taxon>
        <taxon>Hyphomicrobiales</taxon>
        <taxon>Nitrobacteraceae</taxon>
        <taxon>Rhodopseudomonas</taxon>
    </lineage>
</organism>
<dbReference type="EMBL" id="JBHLWM010000008">
    <property type="protein sequence ID" value="MFC0242845.1"/>
    <property type="molecule type" value="Genomic_DNA"/>
</dbReference>
<name>A0ABV6EXB4_9BRAD</name>
<evidence type="ECO:0008006" key="8">
    <source>
        <dbReference type="Google" id="ProtNLM"/>
    </source>
</evidence>
<dbReference type="Proteomes" id="UP001589775">
    <property type="component" value="Unassembled WGS sequence"/>
</dbReference>
<dbReference type="InterPro" id="IPR013785">
    <property type="entry name" value="Aldolase_TIM"/>
</dbReference>
<evidence type="ECO:0000313" key="6">
    <source>
        <dbReference type="EMBL" id="MFC0242845.1"/>
    </source>
</evidence>
<evidence type="ECO:0000256" key="5">
    <source>
        <dbReference type="ARBA" id="ARBA00023014"/>
    </source>
</evidence>
<dbReference type="Gene3D" id="3.20.20.70">
    <property type="entry name" value="Aldolase class I"/>
    <property type="match status" value="1"/>
</dbReference>
<evidence type="ECO:0000256" key="4">
    <source>
        <dbReference type="ARBA" id="ARBA00023004"/>
    </source>
</evidence>